<feature type="domain" description="Quinolinate phosphoribosyl transferase C-terminal" evidence="7">
    <location>
        <begin position="123"/>
        <end position="331"/>
    </location>
</feature>
<evidence type="ECO:0000256" key="5">
    <source>
        <dbReference type="ARBA" id="ARBA00022679"/>
    </source>
</evidence>
<dbReference type="Pfam" id="PF01729">
    <property type="entry name" value="QRPTase_C"/>
    <property type="match status" value="1"/>
</dbReference>
<comment type="function">
    <text evidence="6">Involved in the catabolism of quinolinic acid (QA).</text>
</comment>
<evidence type="ECO:0000256" key="4">
    <source>
        <dbReference type="ARBA" id="ARBA00022676"/>
    </source>
</evidence>
<dbReference type="Gene3D" id="3.20.20.70">
    <property type="entry name" value="Aldolase class I"/>
    <property type="match status" value="1"/>
</dbReference>
<dbReference type="PANTHER" id="PTHR32179:SF3">
    <property type="entry name" value="NICOTINATE-NUCLEOTIDE PYROPHOSPHORYLASE [CARBOXYLATING]"/>
    <property type="match status" value="1"/>
</dbReference>
<evidence type="ECO:0000256" key="3">
    <source>
        <dbReference type="ARBA" id="ARBA00022642"/>
    </source>
</evidence>
<feature type="domain" description="Quinolinate phosphoribosyl transferase N-terminal" evidence="8">
    <location>
        <begin position="36"/>
        <end position="121"/>
    </location>
</feature>
<reference evidence="9 10" key="1">
    <citation type="journal article" date="2023" name="IScience">
        <title>Expanded male sex-determining region conserved during the evolution of homothallism in the green alga Volvox.</title>
        <authorList>
            <person name="Yamamoto K."/>
            <person name="Matsuzaki R."/>
            <person name="Mahakham W."/>
            <person name="Heman W."/>
            <person name="Sekimoto H."/>
            <person name="Kawachi M."/>
            <person name="Minakuchi Y."/>
            <person name="Toyoda A."/>
            <person name="Nozaki H."/>
        </authorList>
    </citation>
    <scope>NUCLEOTIDE SEQUENCE [LARGE SCALE GENOMIC DNA]</scope>
    <source>
        <strain evidence="9 10">NIES-4468</strain>
    </source>
</reference>
<evidence type="ECO:0000256" key="1">
    <source>
        <dbReference type="ARBA" id="ARBA00004893"/>
    </source>
</evidence>
<evidence type="ECO:0000313" key="9">
    <source>
        <dbReference type="EMBL" id="GLI60937.1"/>
    </source>
</evidence>
<keyword evidence="5 6" id="KW-0808">Transferase</keyword>
<comment type="catalytic activity">
    <reaction evidence="6">
        <text>nicotinate beta-D-ribonucleotide + CO2 + diphosphate = quinolinate + 5-phospho-alpha-D-ribose 1-diphosphate + 2 H(+)</text>
        <dbReference type="Rhea" id="RHEA:12733"/>
        <dbReference type="ChEBI" id="CHEBI:15378"/>
        <dbReference type="ChEBI" id="CHEBI:16526"/>
        <dbReference type="ChEBI" id="CHEBI:29959"/>
        <dbReference type="ChEBI" id="CHEBI:33019"/>
        <dbReference type="ChEBI" id="CHEBI:57502"/>
        <dbReference type="ChEBI" id="CHEBI:58017"/>
        <dbReference type="EC" id="2.4.2.19"/>
    </reaction>
</comment>
<dbReference type="InterPro" id="IPR013785">
    <property type="entry name" value="Aldolase_TIM"/>
</dbReference>
<dbReference type="InterPro" id="IPR027277">
    <property type="entry name" value="NadC/ModD"/>
</dbReference>
<dbReference type="SUPFAM" id="SSF51690">
    <property type="entry name" value="Nicotinate/Quinolinate PRTase C-terminal domain-like"/>
    <property type="match status" value="1"/>
</dbReference>
<name>A0ABQ5RV87_9CHLO</name>
<comment type="caution">
    <text evidence="9">The sequence shown here is derived from an EMBL/GenBank/DDBJ whole genome shotgun (WGS) entry which is preliminary data.</text>
</comment>
<keyword evidence="10" id="KW-1185">Reference proteome</keyword>
<dbReference type="InterPro" id="IPR037128">
    <property type="entry name" value="Quinolinate_PRibosylTase_N_sf"/>
</dbReference>
<dbReference type="NCBIfam" id="TIGR00078">
    <property type="entry name" value="nadC"/>
    <property type="match status" value="1"/>
</dbReference>
<evidence type="ECO:0000256" key="6">
    <source>
        <dbReference type="PIRNR" id="PIRNR006250"/>
    </source>
</evidence>
<sequence length="336" mass="35243">MASKSHITIPCPSHPTVSVAKVIKAALEEDAGNYGDITTLATIPESTQAVATFTAKSDGVLAGLGVADDVLAAVDPSVQVEWRARDGDRVIPGQTLGVLRGSARSILLAERVMLNFMQRMSGIATATAAMVASLEGLSTKVLETRKTAPGLRLVDKWAVLIGGGTNHRMGLYDMMMIKDNHIAAAGGIRAAVQRAEDYIRDQGLGDWMSIEVETSTLAEVDEVVEILRATRAAAHASKGADAGVTEPATTTIAPHLRRVMLDNMARRDPSKEGGVDVTLLAEAAGRIGDLAETEASGNVTLSSIRKIATTGVTYVSVGALTHSVTALDISLNIQTH</sequence>
<accession>A0ABQ5RV87</accession>
<evidence type="ECO:0000313" key="10">
    <source>
        <dbReference type="Proteomes" id="UP001165090"/>
    </source>
</evidence>
<keyword evidence="4 6" id="KW-0328">Glycosyltransferase</keyword>
<dbReference type="CDD" id="cd01572">
    <property type="entry name" value="QPRTase"/>
    <property type="match status" value="1"/>
</dbReference>
<dbReference type="EMBL" id="BSDZ01000009">
    <property type="protein sequence ID" value="GLI60937.1"/>
    <property type="molecule type" value="Genomic_DNA"/>
</dbReference>
<evidence type="ECO:0000259" key="7">
    <source>
        <dbReference type="Pfam" id="PF01729"/>
    </source>
</evidence>
<protein>
    <recommendedName>
        <fullName evidence="6">Nicotinate-nucleotide pyrophosphorylase [carboxylating]</fullName>
        <ecNumber evidence="6">2.4.2.19</ecNumber>
    </recommendedName>
    <alternativeName>
        <fullName evidence="6">Quinolinate phosphoribosyltransferase [decarboxylating]</fullName>
    </alternativeName>
</protein>
<dbReference type="PIRSF" id="PIRSF006250">
    <property type="entry name" value="NadC_ModD"/>
    <property type="match status" value="1"/>
</dbReference>
<gene>
    <name evidence="9" type="ORF">VaNZ11_003174</name>
</gene>
<dbReference type="Proteomes" id="UP001165090">
    <property type="component" value="Unassembled WGS sequence"/>
</dbReference>
<dbReference type="InterPro" id="IPR022412">
    <property type="entry name" value="Quinolinate_PRibosylTrfase_N"/>
</dbReference>
<dbReference type="InterPro" id="IPR004393">
    <property type="entry name" value="NadC"/>
</dbReference>
<evidence type="ECO:0000259" key="8">
    <source>
        <dbReference type="Pfam" id="PF02749"/>
    </source>
</evidence>
<keyword evidence="3 6" id="KW-0662">Pyridine nucleotide biosynthesis</keyword>
<dbReference type="PANTHER" id="PTHR32179">
    <property type="entry name" value="NICOTINATE-NUCLEOTIDE PYROPHOSPHORYLASE [CARBOXYLATING]"/>
    <property type="match status" value="1"/>
</dbReference>
<dbReference type="InterPro" id="IPR002638">
    <property type="entry name" value="Quinolinate_PRibosylTrfase_C"/>
</dbReference>
<dbReference type="SUPFAM" id="SSF54675">
    <property type="entry name" value="Nicotinate/Quinolinate PRTase N-terminal domain-like"/>
    <property type="match status" value="1"/>
</dbReference>
<dbReference type="InterPro" id="IPR036068">
    <property type="entry name" value="Nicotinate_pribotase-like_C"/>
</dbReference>
<dbReference type="Pfam" id="PF02749">
    <property type="entry name" value="QRPTase_N"/>
    <property type="match status" value="1"/>
</dbReference>
<dbReference type="EC" id="2.4.2.19" evidence="6"/>
<comment type="pathway">
    <text evidence="1 6">Cofactor biosynthesis; NAD(+) biosynthesis; nicotinate D-ribonucleotide from quinolinate: step 1/1.</text>
</comment>
<proteinExistence type="inferred from homology"/>
<dbReference type="Gene3D" id="3.90.1170.20">
    <property type="entry name" value="Quinolinate phosphoribosyl transferase, N-terminal domain"/>
    <property type="match status" value="1"/>
</dbReference>
<organism evidence="9 10">
    <name type="scientific">Volvox africanus</name>
    <dbReference type="NCBI Taxonomy" id="51714"/>
    <lineage>
        <taxon>Eukaryota</taxon>
        <taxon>Viridiplantae</taxon>
        <taxon>Chlorophyta</taxon>
        <taxon>core chlorophytes</taxon>
        <taxon>Chlorophyceae</taxon>
        <taxon>CS clade</taxon>
        <taxon>Chlamydomonadales</taxon>
        <taxon>Volvocaceae</taxon>
        <taxon>Volvox</taxon>
    </lineage>
</organism>
<evidence type="ECO:0000256" key="2">
    <source>
        <dbReference type="ARBA" id="ARBA00009400"/>
    </source>
</evidence>
<comment type="subunit">
    <text evidence="6">Hexamer formed by 3 homodimers.</text>
</comment>
<comment type="similarity">
    <text evidence="2 6">Belongs to the NadC/ModD family.</text>
</comment>